<feature type="region of interest" description="Disordered" evidence="2">
    <location>
        <begin position="131"/>
        <end position="176"/>
    </location>
</feature>
<accession>A0A9P9XYX1</accession>
<proteinExistence type="predicted"/>
<keyword evidence="4" id="KW-1185">Reference proteome</keyword>
<sequence>MFEKQPGQAPRSVMTGPRPVSPTAVREKLCKGFGHKQRHRSDGSARRLLISGPSDFRHIQSGSFQVPSTCTAAQLRPNPPLRRSFRPLELSFYRPDNSMSPILPHFEFTSLAAPEPAQLHERLDDEYELVRQGSNSSTPFHLPRKQVGGKSSSIASEQGVPAIPAKSKERARAHTSPDIEIIKARVAGALNEMEALQKQIDDVIERQSLHISSRPSTAHNAEPMPAVPALPPFAPSFAARLNDIDRPSTAPLRTESQIINRSQEFGDMTAASTPTRPQPDDHPLPPPLPLVLRPPLRKKKSFSRVSTWLFPSVHHKRDVSLDSITNQPRPIKGTEGFYQCVASRGGGGGGGRDSFDSVGTVTTWDSDEEQRTVPTTWSPGSTPVTKMDGGPLERSTTFGKSGSIARV</sequence>
<feature type="region of interest" description="Disordered" evidence="2">
    <location>
        <begin position="254"/>
        <end position="286"/>
    </location>
</feature>
<dbReference type="Proteomes" id="UP001055219">
    <property type="component" value="Unassembled WGS sequence"/>
</dbReference>
<dbReference type="AlphaFoldDB" id="A0A9P9XYX1"/>
<protein>
    <submittedName>
        <fullName evidence="3">Uncharacterized protein</fullName>
    </submittedName>
</protein>
<dbReference type="EMBL" id="JAGIXG020000033">
    <property type="protein sequence ID" value="KAI6780448.1"/>
    <property type="molecule type" value="Genomic_DNA"/>
</dbReference>
<keyword evidence="1" id="KW-0175">Coiled coil</keyword>
<dbReference type="RefSeq" id="XP_051361304.1">
    <property type="nucleotide sequence ID" value="XM_051507587.1"/>
</dbReference>
<reference evidence="3" key="1">
    <citation type="journal article" date="2021" name="J Fungi (Basel)">
        <title>Genomic and Metabolomic Analyses of the Marine Fungus Emericellopsis cladophorae: Insights into Saltwater Adaptability Mechanisms and Its Biosynthetic Potential.</title>
        <authorList>
            <person name="Goncalves M.F.M."/>
            <person name="Hilario S."/>
            <person name="Van de Peer Y."/>
            <person name="Esteves A.C."/>
            <person name="Alves A."/>
        </authorList>
    </citation>
    <scope>NUCLEOTIDE SEQUENCE</scope>
    <source>
        <strain evidence="3">MUM 19.33</strain>
    </source>
</reference>
<feature type="compositionally biased region" description="Polar residues" evidence="2">
    <location>
        <begin position="254"/>
        <end position="263"/>
    </location>
</feature>
<evidence type="ECO:0000256" key="2">
    <source>
        <dbReference type="SAM" id="MobiDB-lite"/>
    </source>
</evidence>
<comment type="caution">
    <text evidence="3">The sequence shown here is derived from an EMBL/GenBank/DDBJ whole genome shotgun (WGS) entry which is preliminary data.</text>
</comment>
<name>A0A9P9XYX1_9HYPO</name>
<feature type="compositionally biased region" description="Basic and acidic residues" evidence="2">
    <location>
        <begin position="166"/>
        <end position="176"/>
    </location>
</feature>
<feature type="compositionally biased region" description="Polar residues" evidence="2">
    <location>
        <begin position="372"/>
        <end position="384"/>
    </location>
</feature>
<dbReference type="OrthoDB" id="3595619at2759"/>
<gene>
    <name evidence="3" type="ORF">J7T54_007297</name>
</gene>
<organism evidence="3 4">
    <name type="scientific">Emericellopsis cladophorae</name>
    <dbReference type="NCBI Taxonomy" id="2686198"/>
    <lineage>
        <taxon>Eukaryota</taxon>
        <taxon>Fungi</taxon>
        <taxon>Dikarya</taxon>
        <taxon>Ascomycota</taxon>
        <taxon>Pezizomycotina</taxon>
        <taxon>Sordariomycetes</taxon>
        <taxon>Hypocreomycetidae</taxon>
        <taxon>Hypocreales</taxon>
        <taxon>Bionectriaceae</taxon>
        <taxon>Emericellopsis</taxon>
    </lineage>
</organism>
<dbReference type="GeneID" id="75833773"/>
<feature type="region of interest" description="Disordered" evidence="2">
    <location>
        <begin position="362"/>
        <end position="407"/>
    </location>
</feature>
<evidence type="ECO:0000313" key="3">
    <source>
        <dbReference type="EMBL" id="KAI6780448.1"/>
    </source>
</evidence>
<reference evidence="3" key="2">
    <citation type="submission" date="2022-07" db="EMBL/GenBank/DDBJ databases">
        <authorList>
            <person name="Goncalves M.F.M."/>
            <person name="Hilario S."/>
            <person name="Van De Peer Y."/>
            <person name="Esteves A.C."/>
            <person name="Alves A."/>
        </authorList>
    </citation>
    <scope>NUCLEOTIDE SEQUENCE</scope>
    <source>
        <strain evidence="3">MUM 19.33</strain>
    </source>
</reference>
<feature type="region of interest" description="Disordered" evidence="2">
    <location>
        <begin position="1"/>
        <end position="23"/>
    </location>
</feature>
<evidence type="ECO:0000313" key="4">
    <source>
        <dbReference type="Proteomes" id="UP001055219"/>
    </source>
</evidence>
<feature type="coiled-coil region" evidence="1">
    <location>
        <begin position="179"/>
        <end position="206"/>
    </location>
</feature>
<evidence type="ECO:0000256" key="1">
    <source>
        <dbReference type="SAM" id="Coils"/>
    </source>
</evidence>